<gene>
    <name evidence="1" type="ORF">GQR91_15005</name>
    <name evidence="2" type="ORF">SAMN05216557_10894</name>
</gene>
<protein>
    <recommendedName>
        <fullName evidence="5">DUF3617 family protein</fullName>
    </recommendedName>
</protein>
<dbReference type="EMBL" id="FNBI01000008">
    <property type="protein sequence ID" value="SDF97304.1"/>
    <property type="molecule type" value="Genomic_DNA"/>
</dbReference>
<dbReference type="RefSeq" id="WP_149683258.1">
    <property type="nucleotide sequence ID" value="NZ_FNBI01000008.1"/>
</dbReference>
<dbReference type="OrthoDB" id="7448000at2"/>
<dbReference type="AlphaFoldDB" id="A0A1G7QFM5"/>
<keyword evidence="3" id="KW-1185">Reference proteome</keyword>
<evidence type="ECO:0000313" key="3">
    <source>
        <dbReference type="Proteomes" id="UP000323502"/>
    </source>
</evidence>
<reference evidence="1 4" key="2">
    <citation type="submission" date="2019-12" db="EMBL/GenBank/DDBJ databases">
        <authorList>
            <person name="Zheng J."/>
        </authorList>
    </citation>
    <scope>NUCLEOTIDE SEQUENCE [LARGE SCALE GENOMIC DNA]</scope>
    <source>
        <strain evidence="1 4">DSM 27347</strain>
    </source>
</reference>
<reference evidence="2 3" key="1">
    <citation type="submission" date="2016-10" db="EMBL/GenBank/DDBJ databases">
        <authorList>
            <person name="Varghese N."/>
            <person name="Submissions S."/>
        </authorList>
    </citation>
    <scope>NUCLEOTIDE SEQUENCE [LARGE SCALE GENOMIC DNA]</scope>
    <source>
        <strain evidence="2 3">S7-754</strain>
    </source>
</reference>
<dbReference type="Proteomes" id="UP000323502">
    <property type="component" value="Unassembled WGS sequence"/>
</dbReference>
<evidence type="ECO:0000313" key="1">
    <source>
        <dbReference type="EMBL" id="MWC44931.1"/>
    </source>
</evidence>
<dbReference type="Proteomes" id="UP000436801">
    <property type="component" value="Unassembled WGS sequence"/>
</dbReference>
<sequence length="170" mass="17376">MRWIAGAALLLASCGSPGAGNKGGDDDPAGARLEKAAIAAGLVIDPESTSLQGSWARDDDRMCIVPGEEAEADRIGILLDYGPGNGCSAAGTVRRRRSGDLAVTLGTCRFDAQFDGERIVFPAELPEPCAALCTGRATLAAMSVERLSASVAEARTLRAADQAPLCGADG</sequence>
<proteinExistence type="predicted"/>
<name>A0A1G7QFM5_9SPHN</name>
<organism evidence="2 3">
    <name type="scientific">Sphingomonas carotinifaciens</name>
    <dbReference type="NCBI Taxonomy" id="1166323"/>
    <lineage>
        <taxon>Bacteria</taxon>
        <taxon>Pseudomonadati</taxon>
        <taxon>Pseudomonadota</taxon>
        <taxon>Alphaproteobacteria</taxon>
        <taxon>Sphingomonadales</taxon>
        <taxon>Sphingomonadaceae</taxon>
        <taxon>Sphingomonas</taxon>
    </lineage>
</organism>
<evidence type="ECO:0000313" key="4">
    <source>
        <dbReference type="Proteomes" id="UP000436801"/>
    </source>
</evidence>
<dbReference type="EMBL" id="WSUT01000005">
    <property type="protein sequence ID" value="MWC44931.1"/>
    <property type="molecule type" value="Genomic_DNA"/>
</dbReference>
<evidence type="ECO:0000313" key="2">
    <source>
        <dbReference type="EMBL" id="SDF97304.1"/>
    </source>
</evidence>
<accession>A0A1G7QFM5</accession>
<evidence type="ECO:0008006" key="5">
    <source>
        <dbReference type="Google" id="ProtNLM"/>
    </source>
</evidence>